<keyword evidence="2" id="KW-0808">Transferase</keyword>
<dbReference type="InterPro" id="IPR001296">
    <property type="entry name" value="Glyco_trans_1"/>
</dbReference>
<accession>A0ABZ0TW61</accession>
<dbReference type="SUPFAM" id="SSF53756">
    <property type="entry name" value="UDP-Glycosyltransferase/glycogen phosphorylase"/>
    <property type="match status" value="1"/>
</dbReference>
<evidence type="ECO:0000313" key="2">
    <source>
        <dbReference type="EMBL" id="WPU95690.1"/>
    </source>
</evidence>
<proteinExistence type="predicted"/>
<feature type="domain" description="Glycosyl transferase family 1" evidence="1">
    <location>
        <begin position="213"/>
        <end position="355"/>
    </location>
</feature>
<dbReference type="CDD" id="cd03801">
    <property type="entry name" value="GT4_PimA-like"/>
    <property type="match status" value="1"/>
</dbReference>
<keyword evidence="3" id="KW-1185">Reference proteome</keyword>
<gene>
    <name evidence="2" type="ORF">SNE25_09185</name>
</gene>
<evidence type="ECO:0000259" key="1">
    <source>
        <dbReference type="Pfam" id="PF00534"/>
    </source>
</evidence>
<dbReference type="GO" id="GO:0016757">
    <property type="term" value="F:glycosyltransferase activity"/>
    <property type="evidence" value="ECO:0007669"/>
    <property type="project" value="UniProtKB-KW"/>
</dbReference>
<dbReference type="Pfam" id="PF00534">
    <property type="entry name" value="Glycos_transf_1"/>
    <property type="match status" value="1"/>
</dbReference>
<evidence type="ECO:0000313" key="3">
    <source>
        <dbReference type="Proteomes" id="UP001324380"/>
    </source>
</evidence>
<dbReference type="Gene3D" id="3.40.50.2000">
    <property type="entry name" value="Glycogen Phosphorylase B"/>
    <property type="match status" value="2"/>
</dbReference>
<organism evidence="2 3">
    <name type="scientific">Mucilaginibacter sabulilitoris</name>
    <dbReference type="NCBI Taxonomy" id="1173583"/>
    <lineage>
        <taxon>Bacteria</taxon>
        <taxon>Pseudomonadati</taxon>
        <taxon>Bacteroidota</taxon>
        <taxon>Sphingobacteriia</taxon>
        <taxon>Sphingobacteriales</taxon>
        <taxon>Sphingobacteriaceae</taxon>
        <taxon>Mucilaginibacter</taxon>
    </lineage>
</organism>
<name>A0ABZ0TW61_9SPHI</name>
<dbReference type="EMBL" id="CP139558">
    <property type="protein sequence ID" value="WPU95690.1"/>
    <property type="molecule type" value="Genomic_DNA"/>
</dbReference>
<reference evidence="2 3" key="1">
    <citation type="submission" date="2023-11" db="EMBL/GenBank/DDBJ databases">
        <title>Analysis of the Genomes of Mucilaginibacter gossypii cycad 4 and M. sabulilitoris SNA2: microbes with the potential for plant growth promotion.</title>
        <authorList>
            <person name="Hirsch A.M."/>
            <person name="Humm E."/>
            <person name="Rubbi M."/>
            <person name="Del Vecchio G."/>
            <person name="Ha S.M."/>
            <person name="Pellegrini M."/>
            <person name="Gunsalus R.P."/>
        </authorList>
    </citation>
    <scope>NUCLEOTIDE SEQUENCE [LARGE SCALE GENOMIC DNA]</scope>
    <source>
        <strain evidence="2 3">SNA2</strain>
    </source>
</reference>
<dbReference type="Proteomes" id="UP001324380">
    <property type="component" value="Chromosome"/>
</dbReference>
<dbReference type="PANTHER" id="PTHR45947:SF3">
    <property type="entry name" value="SULFOQUINOVOSYL TRANSFERASE SQD2"/>
    <property type="match status" value="1"/>
</dbReference>
<dbReference type="InterPro" id="IPR050194">
    <property type="entry name" value="Glycosyltransferase_grp1"/>
</dbReference>
<protein>
    <submittedName>
        <fullName evidence="2">Glycosyltransferase family 4 protein</fullName>
        <ecNumber evidence="2">2.4.-.-</ecNumber>
    </submittedName>
</protein>
<dbReference type="EC" id="2.4.-.-" evidence="2"/>
<keyword evidence="2" id="KW-0328">Glycosyltransferase</keyword>
<sequence length="403" mass="46019">MRKILLSAFACEPDKGSEQGNGWNWAKGLAEKGYVVHCLTRSVNRPSIETHPPIDNLHFHYVAMPLGTEALYLMTQASIYLHYMLWQYLAYKKGKSLHRAMKFELAHHVTWGSLQMGSFLYRLRIPFIFGPAGGGQQAPENFRRYFLNHWNSELKREKVSNWMIKYNPACKKMLKKADVVLVSNQETLAMAKAIGAKNCQISLDMALPESFFPEQFKQKKTVDGHLKLLWVGRFMPRKGLLLVLDVMQQLKDLPEITLTIVGYGEMEEIISAKIKEYALEDTVKMVGHVLYEQVRLFYDMHDIFFFTSLRDSGPAQLLEAQAFGMPIITLNLHGQSQVVTDRTGIRCDASSPEIAIPELKKAIIHLHHHPQIVSEMSIAASEFARKQTMSEKISNIVNSYYPV</sequence>
<dbReference type="RefSeq" id="WP_321564796.1">
    <property type="nucleotide sequence ID" value="NZ_CP139558.1"/>
</dbReference>
<dbReference type="PANTHER" id="PTHR45947">
    <property type="entry name" value="SULFOQUINOVOSYL TRANSFERASE SQD2"/>
    <property type="match status" value="1"/>
</dbReference>